<reference evidence="1 2" key="1">
    <citation type="submission" date="2016-03" db="EMBL/GenBank/DDBJ databases">
        <title>Choanephora cucurbitarum.</title>
        <authorList>
            <person name="Min B."/>
            <person name="Park H."/>
            <person name="Park J.-H."/>
            <person name="Shin H.-D."/>
            <person name="Choi I.-G."/>
        </authorList>
    </citation>
    <scope>NUCLEOTIDE SEQUENCE [LARGE SCALE GENOMIC DNA]</scope>
    <source>
        <strain evidence="1 2">KUS-F28377</strain>
    </source>
</reference>
<sequence>MLEFWDSTVTQHTITPTLLFDQRLLALAACSDKDKASIKQILNEQAIKSQCALLSVPKLIRQEPARFYWFEFRLNDDTDVSNTETVISSTLQQTKAEEQARVENVGLKKPN</sequence>
<protein>
    <submittedName>
        <fullName evidence="1">Uncharacterized protein</fullName>
    </submittedName>
</protein>
<dbReference type="EMBL" id="LUGH01000052">
    <property type="protein sequence ID" value="OBZ90366.1"/>
    <property type="molecule type" value="Genomic_DNA"/>
</dbReference>
<dbReference type="Proteomes" id="UP000093000">
    <property type="component" value="Unassembled WGS sequence"/>
</dbReference>
<comment type="caution">
    <text evidence="1">The sequence shown here is derived from an EMBL/GenBank/DDBJ whole genome shotgun (WGS) entry which is preliminary data.</text>
</comment>
<name>A0A1C7NPK7_9FUNG</name>
<organism evidence="1 2">
    <name type="scientific">Choanephora cucurbitarum</name>
    <dbReference type="NCBI Taxonomy" id="101091"/>
    <lineage>
        <taxon>Eukaryota</taxon>
        <taxon>Fungi</taxon>
        <taxon>Fungi incertae sedis</taxon>
        <taxon>Mucoromycota</taxon>
        <taxon>Mucoromycotina</taxon>
        <taxon>Mucoromycetes</taxon>
        <taxon>Mucorales</taxon>
        <taxon>Mucorineae</taxon>
        <taxon>Choanephoraceae</taxon>
        <taxon>Choanephoroideae</taxon>
        <taxon>Choanephora</taxon>
    </lineage>
</organism>
<gene>
    <name evidence="1" type="ORF">A0J61_01574</name>
</gene>
<dbReference type="AlphaFoldDB" id="A0A1C7NPK7"/>
<dbReference type="InParanoid" id="A0A1C7NPK7"/>
<evidence type="ECO:0000313" key="2">
    <source>
        <dbReference type="Proteomes" id="UP000093000"/>
    </source>
</evidence>
<keyword evidence="2" id="KW-1185">Reference proteome</keyword>
<accession>A0A1C7NPK7</accession>
<evidence type="ECO:0000313" key="1">
    <source>
        <dbReference type="EMBL" id="OBZ90366.1"/>
    </source>
</evidence>
<proteinExistence type="predicted"/>